<sequence>MILSMEPASIPVSTYDSKRVAISGVGAVSAVGHTLNQVLENIWAQDHHVELGSVTFPDDTLEEAKELLAVLDESNQFAELFDE</sequence>
<dbReference type="EMBL" id="JAOVKC010001493">
    <property type="protein sequence ID" value="MCV5626367.1"/>
    <property type="molecule type" value="Genomic_DNA"/>
</dbReference>
<proteinExistence type="predicted"/>
<feature type="non-terminal residue" evidence="1">
    <location>
        <position position="1"/>
    </location>
</feature>
<accession>A0AAP3ENN0</accession>
<feature type="non-terminal residue" evidence="1">
    <location>
        <position position="83"/>
    </location>
</feature>
<organism evidence="1 2">
    <name type="scientific">Escherichia coli</name>
    <dbReference type="NCBI Taxonomy" id="562"/>
    <lineage>
        <taxon>Bacteria</taxon>
        <taxon>Pseudomonadati</taxon>
        <taxon>Pseudomonadota</taxon>
        <taxon>Gammaproteobacteria</taxon>
        <taxon>Enterobacterales</taxon>
        <taxon>Enterobacteriaceae</taxon>
        <taxon>Escherichia</taxon>
    </lineage>
</organism>
<evidence type="ECO:0000313" key="2">
    <source>
        <dbReference type="Proteomes" id="UP001208624"/>
    </source>
</evidence>
<protein>
    <submittedName>
        <fullName evidence="1">Beta-ketoacyl-ACP synthase</fullName>
    </submittedName>
</protein>
<dbReference type="AlphaFoldDB" id="A0AAP3ENN0"/>
<comment type="caution">
    <text evidence="1">The sequence shown here is derived from an EMBL/GenBank/DDBJ whole genome shotgun (WGS) entry which is preliminary data.</text>
</comment>
<evidence type="ECO:0000313" key="1">
    <source>
        <dbReference type="EMBL" id="MCV5626367.1"/>
    </source>
</evidence>
<name>A0AAP3ENN0_ECOLX</name>
<gene>
    <name evidence="1" type="ORF">OFN31_32570</name>
</gene>
<reference evidence="1" key="1">
    <citation type="submission" date="2023-06" db="EMBL/GenBank/DDBJ databases">
        <title>Deciphering the underlying mechanisms mediating the transmission of blaNDM gene from human to animals in China.</title>
        <authorList>
            <person name="Chen K."/>
            <person name="Chen S."/>
        </authorList>
    </citation>
    <scope>NUCLEOTIDE SEQUENCE</scope>
    <source>
        <strain evidence="1">1199</strain>
    </source>
</reference>
<dbReference type="Proteomes" id="UP001208624">
    <property type="component" value="Unassembled WGS sequence"/>
</dbReference>